<feature type="compositionally biased region" description="Low complexity" evidence="2">
    <location>
        <begin position="342"/>
        <end position="356"/>
    </location>
</feature>
<dbReference type="SUPFAM" id="SSF58022">
    <property type="entry name" value="XRCC4, C-terminal oligomerization domain"/>
    <property type="match status" value="1"/>
</dbReference>
<dbReference type="AlphaFoldDB" id="A0A1B7NSH7"/>
<evidence type="ECO:0000256" key="1">
    <source>
        <dbReference type="SAM" id="Coils"/>
    </source>
</evidence>
<reference evidence="3 4" key="1">
    <citation type="submission" date="2015-07" db="EMBL/GenBank/DDBJ databases">
        <title>Emmonsia species relationships and genome sequence.</title>
        <authorList>
            <person name="Cuomo C.A."/>
            <person name="Schwartz I.S."/>
            <person name="Kenyon C."/>
            <person name="de Hoog G.S."/>
            <person name="Govender N.P."/>
            <person name="Botha A."/>
            <person name="Moreno L."/>
            <person name="de Vries M."/>
            <person name="Munoz J.F."/>
            <person name="Stielow J.B."/>
        </authorList>
    </citation>
    <scope>NUCLEOTIDE SEQUENCE [LARGE SCALE GENOMIC DNA]</scope>
    <source>
        <strain evidence="3 4">CBS 136260</strain>
    </source>
</reference>
<proteinExistence type="predicted"/>
<sequence>MAKETILRIQRSDSPGDFILVKVARSGSSELDLKLVATEGEAPYRANATVVVKSTQIDKLRAKNYHGTDDEWAGILAYALGQKQSASSVPEAHKSGLEVAATVKQDEDDASEKEIVISLRKRIDTITQRLGTISLKQDDDQAIELFEWTGATVTRANELEDELASLSVKYDTVESTISKLTLQLEELIKAKAEHDDQLIAKFAQLLNEKKLKIRNQHRLLASANIDPAKELSLVDELNASPETGSTRPRGKRKAEEPAVSSESEDGFDTMDVDKVGNKGNASRENEDQGEGDEDIPTESERQETPDPLEDETATEDEADEPAEAPHPPPTARDGNRKQRTLSKQPTASTSTKKTTSSPPPRRELPFTRRRGPVNPPPADEGDSDEDDEL</sequence>
<gene>
    <name evidence="3" type="ORF">ACJ72_05977</name>
</gene>
<keyword evidence="4" id="KW-1185">Reference proteome</keyword>
<dbReference type="STRING" id="1658172.A0A1B7NSH7"/>
<feature type="compositionally biased region" description="Acidic residues" evidence="2">
    <location>
        <begin position="306"/>
        <end position="322"/>
    </location>
</feature>
<evidence type="ECO:0000313" key="3">
    <source>
        <dbReference type="EMBL" id="OAX79701.1"/>
    </source>
</evidence>
<feature type="region of interest" description="Disordered" evidence="2">
    <location>
        <begin position="234"/>
        <end position="389"/>
    </location>
</feature>
<dbReference type="InterPro" id="IPR014751">
    <property type="entry name" value="XRCC4-like_C"/>
</dbReference>
<dbReference type="OrthoDB" id="8064436at2759"/>
<dbReference type="Proteomes" id="UP000091918">
    <property type="component" value="Unassembled WGS sequence"/>
</dbReference>
<dbReference type="PANTHER" id="PTHR42067">
    <property type="entry name" value="YALI0C15378P"/>
    <property type="match status" value="1"/>
</dbReference>
<dbReference type="Gene3D" id="1.20.5.370">
    <property type="match status" value="1"/>
</dbReference>
<feature type="compositionally biased region" description="Acidic residues" evidence="2">
    <location>
        <begin position="379"/>
        <end position="389"/>
    </location>
</feature>
<dbReference type="PANTHER" id="PTHR42067:SF1">
    <property type="entry name" value="MITOTIC APPARATUS PROTEIN P62"/>
    <property type="match status" value="1"/>
</dbReference>
<feature type="compositionally biased region" description="Acidic residues" evidence="2">
    <location>
        <begin position="287"/>
        <end position="297"/>
    </location>
</feature>
<feature type="coiled-coil region" evidence="1">
    <location>
        <begin position="156"/>
        <end position="197"/>
    </location>
</feature>
<evidence type="ECO:0000256" key="2">
    <source>
        <dbReference type="SAM" id="MobiDB-lite"/>
    </source>
</evidence>
<comment type="caution">
    <text evidence="3">The sequence shown here is derived from an EMBL/GenBank/DDBJ whole genome shotgun (WGS) entry which is preliminary data.</text>
</comment>
<protein>
    <submittedName>
        <fullName evidence="3">Uncharacterized protein</fullName>
    </submittedName>
</protein>
<feature type="compositionally biased region" description="Basic and acidic residues" evidence="2">
    <location>
        <begin position="271"/>
        <end position="286"/>
    </location>
</feature>
<evidence type="ECO:0000313" key="4">
    <source>
        <dbReference type="Proteomes" id="UP000091918"/>
    </source>
</evidence>
<organism evidence="3 4">
    <name type="scientific">Emergomyces africanus</name>
    <dbReference type="NCBI Taxonomy" id="1955775"/>
    <lineage>
        <taxon>Eukaryota</taxon>
        <taxon>Fungi</taxon>
        <taxon>Dikarya</taxon>
        <taxon>Ascomycota</taxon>
        <taxon>Pezizomycotina</taxon>
        <taxon>Eurotiomycetes</taxon>
        <taxon>Eurotiomycetidae</taxon>
        <taxon>Onygenales</taxon>
        <taxon>Ajellomycetaceae</taxon>
        <taxon>Emergomyces</taxon>
    </lineage>
</organism>
<keyword evidence="1" id="KW-0175">Coiled coil</keyword>
<accession>A0A1B7NSH7</accession>
<name>A0A1B7NSH7_9EURO</name>
<dbReference type="EMBL" id="LGUA01000926">
    <property type="protein sequence ID" value="OAX79701.1"/>
    <property type="molecule type" value="Genomic_DNA"/>
</dbReference>